<dbReference type="GeneID" id="37015606"/>
<feature type="region of interest" description="Disordered" evidence="1">
    <location>
        <begin position="776"/>
        <end position="895"/>
    </location>
</feature>
<proteinExistence type="predicted"/>
<feature type="compositionally biased region" description="Acidic residues" evidence="1">
    <location>
        <begin position="1028"/>
        <end position="1058"/>
    </location>
</feature>
<feature type="region of interest" description="Disordered" evidence="1">
    <location>
        <begin position="987"/>
        <end position="1069"/>
    </location>
</feature>
<feature type="compositionally biased region" description="Low complexity" evidence="1">
    <location>
        <begin position="721"/>
        <end position="745"/>
    </location>
</feature>
<dbReference type="AlphaFoldDB" id="A0A316U9Q5"/>
<dbReference type="OrthoDB" id="2552742at2759"/>
<dbReference type="Proteomes" id="UP000245942">
    <property type="component" value="Unassembled WGS sequence"/>
</dbReference>
<dbReference type="RefSeq" id="XP_025346895.1">
    <property type="nucleotide sequence ID" value="XM_025493872.1"/>
</dbReference>
<feature type="compositionally biased region" description="Gly residues" evidence="1">
    <location>
        <begin position="1011"/>
        <end position="1020"/>
    </location>
</feature>
<evidence type="ECO:0000313" key="2">
    <source>
        <dbReference type="EMBL" id="PWN19735.1"/>
    </source>
</evidence>
<evidence type="ECO:0000256" key="1">
    <source>
        <dbReference type="SAM" id="MobiDB-lite"/>
    </source>
</evidence>
<organism evidence="2 3">
    <name type="scientific">Pseudomicrostroma glucosiphilum</name>
    <dbReference type="NCBI Taxonomy" id="1684307"/>
    <lineage>
        <taxon>Eukaryota</taxon>
        <taxon>Fungi</taxon>
        <taxon>Dikarya</taxon>
        <taxon>Basidiomycota</taxon>
        <taxon>Ustilaginomycotina</taxon>
        <taxon>Exobasidiomycetes</taxon>
        <taxon>Microstromatales</taxon>
        <taxon>Microstromatales incertae sedis</taxon>
        <taxon>Pseudomicrostroma</taxon>
    </lineage>
</organism>
<gene>
    <name evidence="2" type="ORF">BCV69DRAFT_294463</name>
</gene>
<dbReference type="STRING" id="1684307.A0A316U9Q5"/>
<evidence type="ECO:0008006" key="4">
    <source>
        <dbReference type="Google" id="ProtNLM"/>
    </source>
</evidence>
<feature type="compositionally biased region" description="Basic and acidic residues" evidence="1">
    <location>
        <begin position="321"/>
        <end position="332"/>
    </location>
</feature>
<feature type="compositionally biased region" description="Acidic residues" evidence="1">
    <location>
        <begin position="776"/>
        <end position="790"/>
    </location>
</feature>
<feature type="region of interest" description="Disordered" evidence="1">
    <location>
        <begin position="680"/>
        <end position="760"/>
    </location>
</feature>
<feature type="compositionally biased region" description="Polar residues" evidence="1">
    <location>
        <begin position="685"/>
        <end position="697"/>
    </location>
</feature>
<name>A0A316U9Q5_9BASI</name>
<feature type="compositionally biased region" description="Low complexity" evidence="1">
    <location>
        <begin position="871"/>
        <end position="893"/>
    </location>
</feature>
<feature type="compositionally biased region" description="Acidic residues" evidence="1">
    <location>
        <begin position="359"/>
        <end position="377"/>
    </location>
</feature>
<feature type="compositionally biased region" description="Acidic residues" evidence="1">
    <location>
        <begin position="254"/>
        <end position="268"/>
    </location>
</feature>
<feature type="region of interest" description="Disordered" evidence="1">
    <location>
        <begin position="619"/>
        <end position="641"/>
    </location>
</feature>
<accession>A0A316U9Q5</accession>
<feature type="compositionally biased region" description="Basic and acidic residues" evidence="1">
    <location>
        <begin position="811"/>
        <end position="828"/>
    </location>
</feature>
<keyword evidence="3" id="KW-1185">Reference proteome</keyword>
<reference evidence="2 3" key="1">
    <citation type="journal article" date="2018" name="Mol. Biol. Evol.">
        <title>Broad Genomic Sampling Reveals a Smut Pathogenic Ancestry of the Fungal Clade Ustilaginomycotina.</title>
        <authorList>
            <person name="Kijpornyongpan T."/>
            <person name="Mondo S.J."/>
            <person name="Barry K."/>
            <person name="Sandor L."/>
            <person name="Lee J."/>
            <person name="Lipzen A."/>
            <person name="Pangilinan J."/>
            <person name="LaButti K."/>
            <person name="Hainaut M."/>
            <person name="Henrissat B."/>
            <person name="Grigoriev I.V."/>
            <person name="Spatafora J.W."/>
            <person name="Aime M.C."/>
        </authorList>
    </citation>
    <scope>NUCLEOTIDE SEQUENCE [LARGE SCALE GENOMIC DNA]</scope>
    <source>
        <strain evidence="2 3">MCA 4718</strain>
    </source>
</reference>
<evidence type="ECO:0000313" key="3">
    <source>
        <dbReference type="Proteomes" id="UP000245942"/>
    </source>
</evidence>
<sequence length="1069" mass="118382">MKLHLPLYLPDRAALRTQVNRHGGIEERVAKSDVIIIDTETPLNSSKSRELFRQARGLPRPLPCVAVAWITDSIRAGVAQNVRNAVYDPIHLLEELDKKEERKRRVQEVNDLRQAAMMRSEVLRNPGAADLHEVVRLPGKNMYNTLDQHNIVEHLAVTKQRWAGSKVSEELVAKYGRHTRYSYQSYLRDNLEKGALLRLRAEEYMRTGENPIKITPRLRMVGGSGHHVGDSHSNAAPPPRQTVAVREHNGQDDGGFEDDNEGEEEDDPIMNSSGEPSGRTQRPPGTINSDSSASNGRLNHLGAFAPRGNLRGYRPHGTISHLDEEMQRRREEAEQELQAEEEARLAEVQEREESRPADASEDEDEEAQSQAQDEEGSENQQEHEDPGAADEAEESRFSPSDKHLLAMMVMNVLKRAIHEGTLSEDDIDGEGDAALGYLESRATMEKGQRLWHTIETKHPHHSADQWADHYWRWIGRYIEAAKIIMLEGLEDVATQQLQATQDPAGDNAGGESQAVTEDEVSAAAQEENAIVGSNGLGDSHQQHDTGNLVTASLNQAASGLQGLLQEALDDYLEEEELDELERSRIETDAGEVSALVETEIPEVGPDAQHEAVDLAVETDGERELSGSQLLHTADEDQRARHHDAKVNMRAHLYGREAEAEQQYEDDDGRLSPTEEALALAEGQVSRDSAQQIRTPSGNKRRRDDSEEIVEAPRQRRISSNAAIRAAEAAAHPTSAAAETAAVTPARVDRSHASSSGIPTVGSHAKIKYLDLSKDEVDLEQGETESVEDGSDVSQSQIMQPRQSSVAQGKRRQTEERPRGILRVQDSRSRRIHSTPLAEQPSRRPVEVYEDTAPGRPSSSRQIRRPSSREYASPSADDSRLSLSRGSASRSRSGGLEKEAAKLALQQKCIRLASKYGFSSTRQVYPFVSAAGLDTVKGEALIVRRFDVLAEEYGVQRDLVIEYVREADGSVEQAEKFLRLAEMSRSRASASASGSAGRGTGRVADRSARRSGAGGGGGGGQGRRRAEREVEEEASYSEEDDRLVMGEEEEEPKQEEVEEQPPMKRLRRRF</sequence>
<feature type="compositionally biased region" description="Polar residues" evidence="1">
    <location>
        <begin position="286"/>
        <end position="297"/>
    </location>
</feature>
<feature type="compositionally biased region" description="Polar residues" evidence="1">
    <location>
        <begin position="791"/>
        <end position="806"/>
    </location>
</feature>
<feature type="compositionally biased region" description="Polar residues" evidence="1">
    <location>
        <begin position="270"/>
        <end position="280"/>
    </location>
</feature>
<dbReference type="EMBL" id="KZ819330">
    <property type="protein sequence ID" value="PWN19735.1"/>
    <property type="molecule type" value="Genomic_DNA"/>
</dbReference>
<protein>
    <recommendedName>
        <fullName evidence="4">BRCT domain-containing protein</fullName>
    </recommendedName>
</protein>
<feature type="compositionally biased region" description="Basic and acidic residues" evidence="1">
    <location>
        <begin position="341"/>
        <end position="358"/>
    </location>
</feature>
<feature type="region of interest" description="Disordered" evidence="1">
    <location>
        <begin position="215"/>
        <end position="398"/>
    </location>
</feature>